<evidence type="ECO:0000313" key="2">
    <source>
        <dbReference type="Proteomes" id="UP000441797"/>
    </source>
</evidence>
<comment type="caution">
    <text evidence="1">The sequence shown here is derived from an EMBL/GenBank/DDBJ whole genome shotgun (WGS) entry which is preliminary data.</text>
</comment>
<dbReference type="AlphaFoldDB" id="A0A6N8FRA3"/>
<organism evidence="1 2">
    <name type="scientific">Gloeocapsopsis dulcis AAB1 = 1H9</name>
    <dbReference type="NCBI Taxonomy" id="1433147"/>
    <lineage>
        <taxon>Bacteria</taxon>
        <taxon>Bacillati</taxon>
        <taxon>Cyanobacteriota</taxon>
        <taxon>Cyanophyceae</taxon>
        <taxon>Oscillatoriophycideae</taxon>
        <taxon>Chroococcales</taxon>
        <taxon>Chroococcaceae</taxon>
        <taxon>Gloeocapsopsis</taxon>
        <taxon>Gloeocapsopsis dulcis</taxon>
    </lineage>
</organism>
<proteinExistence type="predicted"/>
<reference evidence="1 2" key="1">
    <citation type="journal article" date="2019" name="Front. Microbiol.">
        <title>Genomic Features for Desiccation Tolerance and Sugar Biosynthesis in the Extremophile Gloeocapsopsis sp. UTEX B3054.</title>
        <authorList>
            <person name="Urrejola C."/>
            <person name="Alcorta J."/>
            <person name="Salas L."/>
            <person name="Vasquez M."/>
            <person name="Polz M.F."/>
            <person name="Vicuna R."/>
            <person name="Diez B."/>
        </authorList>
    </citation>
    <scope>NUCLEOTIDE SEQUENCE [LARGE SCALE GENOMIC DNA]</scope>
    <source>
        <strain evidence="1 2">1H9</strain>
    </source>
</reference>
<gene>
    <name evidence="1" type="ORF">BWI75_00535</name>
</gene>
<dbReference type="OrthoDB" id="3507935at2"/>
<evidence type="ECO:0000313" key="1">
    <source>
        <dbReference type="EMBL" id="MUL34885.1"/>
    </source>
</evidence>
<dbReference type="RefSeq" id="WP_105220291.1">
    <property type="nucleotide sequence ID" value="NZ_CAWNSU010000059.1"/>
</dbReference>
<dbReference type="Proteomes" id="UP000441797">
    <property type="component" value="Unassembled WGS sequence"/>
</dbReference>
<dbReference type="EMBL" id="NAPY01000001">
    <property type="protein sequence ID" value="MUL34885.1"/>
    <property type="molecule type" value="Genomic_DNA"/>
</dbReference>
<accession>A0A6N8FRA3</accession>
<sequence length="66" mass="8040">MFNYGQDNGKGYDDYEDEEYEEYYESDYYDLTQENNEYAEALIRSRDGWFYDDEPRTIGDAIGRIY</sequence>
<keyword evidence="2" id="KW-1185">Reference proteome</keyword>
<protein>
    <submittedName>
        <fullName evidence="1">Uncharacterized protein</fullName>
    </submittedName>
</protein>
<name>A0A6N8FRA3_9CHRO</name>